<comment type="subcellular location">
    <subcellularLocation>
        <location evidence="1">Cell inner membrane</location>
        <topology evidence="1">Peripheral membrane protein</topology>
    </subcellularLocation>
</comment>
<gene>
    <name evidence="11" type="ORF">SAMN04488516_10922</name>
</gene>
<dbReference type="GO" id="GO:0016887">
    <property type="term" value="F:ATP hydrolysis activity"/>
    <property type="evidence" value="ECO:0007669"/>
    <property type="project" value="InterPro"/>
</dbReference>
<keyword evidence="8" id="KW-1278">Translocase</keyword>
<evidence type="ECO:0000256" key="3">
    <source>
        <dbReference type="ARBA" id="ARBA00022448"/>
    </source>
</evidence>
<keyword evidence="6" id="KW-0547">Nucleotide-binding</keyword>
<dbReference type="SUPFAM" id="SSF52540">
    <property type="entry name" value="P-loop containing nucleoside triphosphate hydrolases"/>
    <property type="match status" value="1"/>
</dbReference>
<dbReference type="GO" id="GO:0005524">
    <property type="term" value="F:ATP binding"/>
    <property type="evidence" value="ECO:0007669"/>
    <property type="project" value="UniProtKB-KW"/>
</dbReference>
<dbReference type="EMBL" id="FNIN01000009">
    <property type="protein sequence ID" value="SDN85113.1"/>
    <property type="molecule type" value="Genomic_DNA"/>
</dbReference>
<keyword evidence="9" id="KW-0472">Membrane</keyword>
<dbReference type="SMART" id="SM00382">
    <property type="entry name" value="AAA"/>
    <property type="match status" value="1"/>
</dbReference>
<protein>
    <submittedName>
        <fullName evidence="11">Peptide/nickel transport system ATP-binding protein</fullName>
    </submittedName>
</protein>
<reference evidence="11 12" key="1">
    <citation type="submission" date="2016-10" db="EMBL/GenBank/DDBJ databases">
        <authorList>
            <person name="de Groot N.N."/>
        </authorList>
    </citation>
    <scope>NUCLEOTIDE SEQUENCE [LARGE SCALE GENOMIC DNA]</scope>
    <source>
        <strain evidence="11 12">DSM 15269</strain>
    </source>
</reference>
<keyword evidence="7 11" id="KW-0067">ATP-binding</keyword>
<keyword evidence="4" id="KW-1003">Cell membrane</keyword>
<sequence length="317" mass="35361">MLEISGLNVSFLNQGGKNLPVLRDITLKMQKEESLALIGESGCGKTILALSIVKLLPPEAKICQGKISFLGQNLINYKEKQLLQIRGKQIGFIFQDPMTALNPVFKVGEQIGETLCYHFKLSKLQAKNKVLNLFEKIGFNEPKRIYNSYPHELSGGMRQRVVIALAICCNPKLIIADEPTTALDVTIQAQILDLLSKIKNKQKSAILFISHDLSLVSNVCQSLCVMYLGQIIEQGNLEVILDNPLHPYTQGLLEALPLLEKDKELSPIPGTIPPLSKIPKGCAFHPRCKHKLAICGKKNPPDIKFNNLQKVKCWLYR</sequence>
<keyword evidence="12" id="KW-1185">Reference proteome</keyword>
<evidence type="ECO:0000313" key="12">
    <source>
        <dbReference type="Proteomes" id="UP000199602"/>
    </source>
</evidence>
<keyword evidence="5" id="KW-0997">Cell inner membrane</keyword>
<dbReference type="InterPro" id="IPR027417">
    <property type="entry name" value="P-loop_NTPase"/>
</dbReference>
<evidence type="ECO:0000256" key="6">
    <source>
        <dbReference type="ARBA" id="ARBA00022741"/>
    </source>
</evidence>
<dbReference type="InterPro" id="IPR003439">
    <property type="entry name" value="ABC_transporter-like_ATP-bd"/>
</dbReference>
<dbReference type="FunFam" id="3.40.50.300:FF:000016">
    <property type="entry name" value="Oligopeptide ABC transporter ATP-binding component"/>
    <property type="match status" value="1"/>
</dbReference>
<keyword evidence="3" id="KW-0813">Transport</keyword>
<accession>A0A1H0ES34</accession>
<dbReference type="PROSITE" id="PS50893">
    <property type="entry name" value="ABC_TRANSPORTER_2"/>
    <property type="match status" value="1"/>
</dbReference>
<dbReference type="OrthoDB" id="9809450at2"/>
<evidence type="ECO:0000256" key="5">
    <source>
        <dbReference type="ARBA" id="ARBA00022519"/>
    </source>
</evidence>
<dbReference type="Pfam" id="PF08352">
    <property type="entry name" value="oligo_HPY"/>
    <property type="match status" value="1"/>
</dbReference>
<dbReference type="InterPro" id="IPR013563">
    <property type="entry name" value="Oligopep_ABC_C"/>
</dbReference>
<evidence type="ECO:0000256" key="7">
    <source>
        <dbReference type="ARBA" id="ARBA00022840"/>
    </source>
</evidence>
<dbReference type="Gene3D" id="3.40.50.300">
    <property type="entry name" value="P-loop containing nucleotide triphosphate hydrolases"/>
    <property type="match status" value="1"/>
</dbReference>
<dbReference type="GO" id="GO:0015833">
    <property type="term" value="P:peptide transport"/>
    <property type="evidence" value="ECO:0007669"/>
    <property type="project" value="InterPro"/>
</dbReference>
<dbReference type="InterPro" id="IPR050388">
    <property type="entry name" value="ABC_Ni/Peptide_Import"/>
</dbReference>
<dbReference type="InterPro" id="IPR017871">
    <property type="entry name" value="ABC_transporter-like_CS"/>
</dbReference>
<name>A0A1H0ES34_9BACT</name>
<dbReference type="RefSeq" id="WP_092065751.1">
    <property type="nucleotide sequence ID" value="NZ_FNIN01000009.1"/>
</dbReference>
<dbReference type="CDD" id="cd03257">
    <property type="entry name" value="ABC_NikE_OppD_transporters"/>
    <property type="match status" value="1"/>
</dbReference>
<evidence type="ECO:0000259" key="10">
    <source>
        <dbReference type="PROSITE" id="PS50893"/>
    </source>
</evidence>
<feature type="domain" description="ABC transporter" evidence="10">
    <location>
        <begin position="4"/>
        <end position="253"/>
    </location>
</feature>
<dbReference type="STRING" id="206665.SAMN04488516_10922"/>
<dbReference type="AlphaFoldDB" id="A0A1H0ES34"/>
<dbReference type="PROSITE" id="PS00211">
    <property type="entry name" value="ABC_TRANSPORTER_1"/>
    <property type="match status" value="1"/>
</dbReference>
<evidence type="ECO:0000256" key="2">
    <source>
        <dbReference type="ARBA" id="ARBA00005417"/>
    </source>
</evidence>
<dbReference type="Proteomes" id="UP000199602">
    <property type="component" value="Unassembled WGS sequence"/>
</dbReference>
<proteinExistence type="inferred from homology"/>
<comment type="similarity">
    <text evidence="2">Belongs to the ABC transporter superfamily.</text>
</comment>
<evidence type="ECO:0000313" key="11">
    <source>
        <dbReference type="EMBL" id="SDN85113.1"/>
    </source>
</evidence>
<dbReference type="Pfam" id="PF00005">
    <property type="entry name" value="ABC_tran"/>
    <property type="match status" value="1"/>
</dbReference>
<dbReference type="PANTHER" id="PTHR43297:SF14">
    <property type="entry name" value="ATPASE AAA-TYPE CORE DOMAIN-CONTAINING PROTEIN"/>
    <property type="match status" value="1"/>
</dbReference>
<dbReference type="GO" id="GO:0005886">
    <property type="term" value="C:plasma membrane"/>
    <property type="evidence" value="ECO:0007669"/>
    <property type="project" value="UniProtKB-SubCell"/>
</dbReference>
<dbReference type="PANTHER" id="PTHR43297">
    <property type="entry name" value="OLIGOPEPTIDE TRANSPORT ATP-BINDING PROTEIN APPD"/>
    <property type="match status" value="1"/>
</dbReference>
<evidence type="ECO:0000256" key="9">
    <source>
        <dbReference type="ARBA" id="ARBA00023136"/>
    </source>
</evidence>
<evidence type="ECO:0000256" key="1">
    <source>
        <dbReference type="ARBA" id="ARBA00004417"/>
    </source>
</evidence>
<evidence type="ECO:0000256" key="4">
    <source>
        <dbReference type="ARBA" id="ARBA00022475"/>
    </source>
</evidence>
<dbReference type="NCBIfam" id="TIGR01727">
    <property type="entry name" value="oligo_HPY"/>
    <property type="match status" value="1"/>
</dbReference>
<evidence type="ECO:0000256" key="8">
    <source>
        <dbReference type="ARBA" id="ARBA00022967"/>
    </source>
</evidence>
<organism evidence="11 12">
    <name type="scientific">Desulfonauticus submarinus</name>
    <dbReference type="NCBI Taxonomy" id="206665"/>
    <lineage>
        <taxon>Bacteria</taxon>
        <taxon>Pseudomonadati</taxon>
        <taxon>Thermodesulfobacteriota</taxon>
        <taxon>Desulfovibrionia</taxon>
        <taxon>Desulfovibrionales</taxon>
        <taxon>Desulfonauticaceae</taxon>
        <taxon>Desulfonauticus</taxon>
    </lineage>
</organism>
<dbReference type="InterPro" id="IPR003593">
    <property type="entry name" value="AAA+_ATPase"/>
</dbReference>